<name>A0A1A8K0Q3_NOTKU</name>
<organism evidence="1">
    <name type="scientific">Nothobranchius kuhntae</name>
    <name type="common">Beira killifish</name>
    <dbReference type="NCBI Taxonomy" id="321403"/>
    <lineage>
        <taxon>Eukaryota</taxon>
        <taxon>Metazoa</taxon>
        <taxon>Chordata</taxon>
        <taxon>Craniata</taxon>
        <taxon>Vertebrata</taxon>
        <taxon>Euteleostomi</taxon>
        <taxon>Actinopterygii</taxon>
        <taxon>Neopterygii</taxon>
        <taxon>Teleostei</taxon>
        <taxon>Neoteleostei</taxon>
        <taxon>Acanthomorphata</taxon>
        <taxon>Ovalentaria</taxon>
        <taxon>Atherinomorphae</taxon>
        <taxon>Cyprinodontiformes</taxon>
        <taxon>Nothobranchiidae</taxon>
        <taxon>Nothobranchius</taxon>
    </lineage>
</organism>
<feature type="non-terminal residue" evidence="1">
    <location>
        <position position="1"/>
    </location>
</feature>
<accession>A0A1A8K0Q3</accession>
<gene>
    <name evidence="1" type="primary">ALS2</name>
</gene>
<protein>
    <submittedName>
        <fullName evidence="1">Amyotrophic lateral sclerosis 2 (Juvenile)</fullName>
    </submittedName>
</protein>
<evidence type="ECO:0000313" key="1">
    <source>
        <dbReference type="EMBL" id="SBR25908.1"/>
    </source>
</evidence>
<dbReference type="EMBL" id="HAEE01005888">
    <property type="protein sequence ID" value="SBR25908.1"/>
    <property type="molecule type" value="Transcribed_RNA"/>
</dbReference>
<reference evidence="1" key="2">
    <citation type="submission" date="2016-06" db="EMBL/GenBank/DDBJ databases">
        <title>The genome of a short-lived fish provides insights into sex chromosome evolution and the genetic control of aging.</title>
        <authorList>
            <person name="Reichwald K."/>
            <person name="Felder M."/>
            <person name="Petzold A."/>
            <person name="Koch P."/>
            <person name="Groth M."/>
            <person name="Platzer M."/>
        </authorList>
    </citation>
    <scope>NUCLEOTIDE SEQUENCE</scope>
    <source>
        <tissue evidence="1">Brain</tissue>
    </source>
</reference>
<proteinExistence type="predicted"/>
<reference evidence="1" key="1">
    <citation type="submission" date="2016-05" db="EMBL/GenBank/DDBJ databases">
        <authorList>
            <person name="Lavstsen T."/>
            <person name="Jespersen J.S."/>
        </authorList>
    </citation>
    <scope>NUCLEOTIDE SEQUENCE</scope>
    <source>
        <tissue evidence="1">Brain</tissue>
    </source>
</reference>
<dbReference type="AlphaFoldDB" id="A0A1A8K0Q3"/>
<sequence length="74" mass="8265">PKWRVAQSDRPRCLSASRWVTSAACAVAVRCVPPPPTSTFRVLSQLSTSWPPEREVFTAGSATLRRFFSLRCVK</sequence>
<feature type="non-terminal residue" evidence="1">
    <location>
        <position position="74"/>
    </location>
</feature>